<dbReference type="AlphaFoldDB" id="A0A6S6TU62"/>
<dbReference type="EMBL" id="CACVAR010000305">
    <property type="protein sequence ID" value="CAA6819708.1"/>
    <property type="molecule type" value="Genomic_DNA"/>
</dbReference>
<organism evidence="2">
    <name type="scientific">uncultured Sulfurovum sp</name>
    <dbReference type="NCBI Taxonomy" id="269237"/>
    <lineage>
        <taxon>Bacteria</taxon>
        <taxon>Pseudomonadati</taxon>
        <taxon>Campylobacterota</taxon>
        <taxon>Epsilonproteobacteria</taxon>
        <taxon>Campylobacterales</taxon>
        <taxon>Sulfurovaceae</taxon>
        <taxon>Sulfurovum</taxon>
        <taxon>environmental samples</taxon>
    </lineage>
</organism>
<gene>
    <name evidence="2" type="ORF">HELGO_WM21128</name>
</gene>
<proteinExistence type="predicted"/>
<name>A0A6S6TU62_9BACT</name>
<evidence type="ECO:0000313" key="2">
    <source>
        <dbReference type="EMBL" id="CAA6819708.1"/>
    </source>
</evidence>
<keyword evidence="1" id="KW-0175">Coiled coil</keyword>
<reference evidence="2" key="1">
    <citation type="submission" date="2020-01" db="EMBL/GenBank/DDBJ databases">
        <authorList>
            <person name="Meier V. D."/>
            <person name="Meier V D."/>
        </authorList>
    </citation>
    <scope>NUCLEOTIDE SEQUENCE</scope>
    <source>
        <strain evidence="2">HLG_WM_MAG_03</strain>
    </source>
</reference>
<accession>A0A6S6TU62</accession>
<protein>
    <submittedName>
        <fullName evidence="2">Uncharacterized protein</fullName>
    </submittedName>
</protein>
<sequence>MYNRKNKYNLNQRVLLTKVQKIILFFLLLLAILFFLFNVNGKQKVTKVEPIKIEPLNIEPKNAPQEEPKVVSSEHILAQLKKAVKTSKENLIHTKENEHNKIITNLQHTIKQQEINKGILEKKASLPPRVIPKEVVAKEVVAKNVISEKIKPKKTITEKVAVKKAVTPKVVTKKIIVQKKPQISKKALPSTNEMKNLKQVEAINETKTKKAFIQVVQREPFQTKSTTELSREEEVSKYKSQYANSLEVVNVSETFEIEEPESHLSDAHYFEPIESVNESDNNAPLKFVKKLGVVEVSNQYETNFSISEKVELAKEGIVSISSASVETKELKNLDFVDTLEVVEVSEDFETTEAKSYLGE</sequence>
<feature type="coiled-coil region" evidence="1">
    <location>
        <begin position="77"/>
        <end position="123"/>
    </location>
</feature>
<evidence type="ECO:0000256" key="1">
    <source>
        <dbReference type="SAM" id="Coils"/>
    </source>
</evidence>